<evidence type="ECO:0000313" key="3">
    <source>
        <dbReference type="EMBL" id="XBY44475.1"/>
    </source>
</evidence>
<dbReference type="EMBL" id="CP158568">
    <property type="protein sequence ID" value="XBY44475.1"/>
    <property type="molecule type" value="Genomic_DNA"/>
</dbReference>
<dbReference type="RefSeq" id="WP_407049568.1">
    <property type="nucleotide sequence ID" value="NZ_CP158568.1"/>
</dbReference>
<evidence type="ECO:0000256" key="2">
    <source>
        <dbReference type="SAM" id="SignalP"/>
    </source>
</evidence>
<accession>A0AAU7X8U2</accession>
<organism evidence="3">
    <name type="scientific">Methyloraptor flagellatus</name>
    <dbReference type="NCBI Taxonomy" id="3162530"/>
    <lineage>
        <taxon>Bacteria</taxon>
        <taxon>Pseudomonadati</taxon>
        <taxon>Pseudomonadota</taxon>
        <taxon>Alphaproteobacteria</taxon>
        <taxon>Hyphomicrobiales</taxon>
        <taxon>Ancalomicrobiaceae</taxon>
        <taxon>Methyloraptor</taxon>
    </lineage>
</organism>
<name>A0AAU7X8U2_9HYPH</name>
<sequence length="379" mass="39141">MPRYLKKLIVCFALSSAAVAALPSCASAGGQQDASATRPDSRDADALRVKPAPKKIRSAKPPFRLPAQAALGNAAPGVLGPGTSVPPASAVGTTGSNPALAEPRATNAFDGFYVLASVGFQNGFGPSESSAGYGYLASGYVGAPDYDPSTFSYTRLSGYELGLSAGFNKTVGNTLVGIEVSGRYEPSSNQKKSGSVSYAGTLPASYPAGVVAGTYSYLTGYSSSGEIERTASVDVAGRLGTIIEDWLLFGKFGAGASLFQARQTTTRTDRTCVNPTINPPPAAVGSFVPGSGSIRGSAFVSTPILGCESSSDSATLVNSVKRTALLPYLTFGGGFERNIGDWFFRGDFSVNTYLPMDNSLSITATFATYSAHVGLGYRF</sequence>
<dbReference type="AlphaFoldDB" id="A0AAU7X8U2"/>
<evidence type="ECO:0008006" key="4">
    <source>
        <dbReference type="Google" id="ProtNLM"/>
    </source>
</evidence>
<proteinExistence type="predicted"/>
<feature type="compositionally biased region" description="Basic and acidic residues" evidence="1">
    <location>
        <begin position="39"/>
        <end position="48"/>
    </location>
</feature>
<evidence type="ECO:0000256" key="1">
    <source>
        <dbReference type="SAM" id="MobiDB-lite"/>
    </source>
</evidence>
<feature type="signal peptide" evidence="2">
    <location>
        <begin position="1"/>
        <end position="20"/>
    </location>
</feature>
<feature type="region of interest" description="Disordered" evidence="1">
    <location>
        <begin position="28"/>
        <end position="59"/>
    </location>
</feature>
<feature type="chain" id="PRO_5043683665" description="Outer membrane protein beta-barrel domain-containing protein" evidence="2">
    <location>
        <begin position="21"/>
        <end position="379"/>
    </location>
</feature>
<reference evidence="3" key="1">
    <citation type="submission" date="2024-06" db="EMBL/GenBank/DDBJ databases">
        <title>Methylostella associata gen. nov., sp. nov., a novel Ancalomicrobiaceae-affiliated facultatively methylotrophic bacteria that feed on methanotrophs of the genus Methylococcus.</title>
        <authorList>
            <person name="Saltykova V."/>
            <person name="Danilova O.V."/>
            <person name="Oshkin I.Y."/>
            <person name="Belova S.E."/>
            <person name="Pimenov N.V."/>
            <person name="Dedysh S.N."/>
        </authorList>
    </citation>
    <scope>NUCLEOTIDE SEQUENCE</scope>
    <source>
        <strain evidence="3">S20</strain>
    </source>
</reference>
<gene>
    <name evidence="3" type="ORF">ABS361_21090</name>
</gene>
<dbReference type="KEGG" id="mflg:ABS361_21090"/>
<protein>
    <recommendedName>
        <fullName evidence="4">Outer membrane protein beta-barrel domain-containing protein</fullName>
    </recommendedName>
</protein>
<keyword evidence="2" id="KW-0732">Signal</keyword>